<reference evidence="2" key="1">
    <citation type="submission" date="2019-12" db="EMBL/GenBank/DDBJ databases">
        <authorList>
            <person name="Cremers G."/>
        </authorList>
    </citation>
    <scope>NUCLEOTIDE SEQUENCE</scope>
    <source>
        <strain evidence="2">Vvax</strain>
    </source>
</reference>
<feature type="signal peptide" evidence="1">
    <location>
        <begin position="1"/>
        <end position="30"/>
    </location>
</feature>
<evidence type="ECO:0000313" key="2">
    <source>
        <dbReference type="EMBL" id="CAA2101431.1"/>
    </source>
</evidence>
<sequence length="215" mass="23719">MKRRPCERSVRRIRLTVRLLLLTFSALSMASTAAAQPVVFHEVDAGPGCRIRIAGLPDGSSTASSAHHANPLDGLKLSCISSEDSRVGFYGIATVQPYTKRWVLDWSRIFENAETSSAQRWLDRWYHAQYKLIQLATRNADGFAIVDRTQTDDGYIPSESARSAQGRGPILLSFCVVHPPTALCGEGLMGKKQDGPRGDRTARTLDALRSIEFVD</sequence>
<accession>A0A679IWI4</accession>
<proteinExistence type="predicted"/>
<gene>
    <name evidence="2" type="ORF">VVAX_01246</name>
</gene>
<feature type="chain" id="PRO_5025455465" evidence="1">
    <location>
        <begin position="31"/>
        <end position="215"/>
    </location>
</feature>
<protein>
    <submittedName>
        <fullName evidence="2">Uncharacterized protein</fullName>
    </submittedName>
</protein>
<keyword evidence="1" id="KW-0732">Signal</keyword>
<dbReference type="EMBL" id="LR743507">
    <property type="protein sequence ID" value="CAA2101431.1"/>
    <property type="molecule type" value="Genomic_DNA"/>
</dbReference>
<organism evidence="2">
    <name type="scientific">Variovorax paradoxus</name>
    <dbReference type="NCBI Taxonomy" id="34073"/>
    <lineage>
        <taxon>Bacteria</taxon>
        <taxon>Pseudomonadati</taxon>
        <taxon>Pseudomonadota</taxon>
        <taxon>Betaproteobacteria</taxon>
        <taxon>Burkholderiales</taxon>
        <taxon>Comamonadaceae</taxon>
        <taxon>Variovorax</taxon>
    </lineage>
</organism>
<dbReference type="AlphaFoldDB" id="A0A679IWI4"/>
<name>A0A679IWI4_VARPD</name>
<evidence type="ECO:0000256" key="1">
    <source>
        <dbReference type="SAM" id="SignalP"/>
    </source>
</evidence>